<dbReference type="SUPFAM" id="SSF51735">
    <property type="entry name" value="NAD(P)-binding Rossmann-fold domains"/>
    <property type="match status" value="1"/>
</dbReference>
<dbReference type="Pfam" id="PF22725">
    <property type="entry name" value="GFO_IDH_MocA_C3"/>
    <property type="match status" value="1"/>
</dbReference>
<dbReference type="InterPro" id="IPR030827">
    <property type="entry name" value="Myo_inos_IolG"/>
</dbReference>
<dbReference type="PANTHER" id="PTHR42840">
    <property type="entry name" value="NAD(P)-BINDING ROSSMANN-FOLD SUPERFAMILY PROTEIN-RELATED"/>
    <property type="match status" value="1"/>
</dbReference>
<dbReference type="NCBIfam" id="TIGR04380">
    <property type="entry name" value="myo_inos_iolG"/>
    <property type="match status" value="1"/>
</dbReference>
<reference evidence="5 6" key="1">
    <citation type="submission" date="2021-04" db="EMBL/GenBank/DDBJ databases">
        <title>Draft genome sequence of Paenibacillus cisolokensis, LC2-13A.</title>
        <authorList>
            <person name="Uke A."/>
            <person name="Chhe C."/>
            <person name="Baramee S."/>
            <person name="Kosugi A."/>
        </authorList>
    </citation>
    <scope>NUCLEOTIDE SEQUENCE [LARGE SCALE GENOMIC DNA]</scope>
    <source>
        <strain evidence="5 6">LC2-13A</strain>
    </source>
</reference>
<dbReference type="InterPro" id="IPR036291">
    <property type="entry name" value="NAD(P)-bd_dom_sf"/>
</dbReference>
<proteinExistence type="inferred from homology"/>
<evidence type="ECO:0000259" key="4">
    <source>
        <dbReference type="Pfam" id="PF22725"/>
    </source>
</evidence>
<organism evidence="5 6">
    <name type="scientific">Paenibacillus cisolokensis</name>
    <dbReference type="NCBI Taxonomy" id="1658519"/>
    <lineage>
        <taxon>Bacteria</taxon>
        <taxon>Bacillati</taxon>
        <taxon>Bacillota</taxon>
        <taxon>Bacilli</taxon>
        <taxon>Bacillales</taxon>
        <taxon>Paenibacillaceae</taxon>
        <taxon>Paenibacillus</taxon>
    </lineage>
</organism>
<dbReference type="Gene3D" id="3.30.360.10">
    <property type="entry name" value="Dihydrodipicolinate Reductase, domain 2"/>
    <property type="match status" value="1"/>
</dbReference>
<comment type="similarity">
    <text evidence="1">Belongs to the Gfo/Idh/MocA family.</text>
</comment>
<evidence type="ECO:0000313" key="5">
    <source>
        <dbReference type="EMBL" id="GIQ66558.1"/>
    </source>
</evidence>
<dbReference type="RefSeq" id="WP_062492653.1">
    <property type="nucleotide sequence ID" value="NZ_BOVJ01000191.1"/>
</dbReference>
<evidence type="ECO:0000256" key="1">
    <source>
        <dbReference type="ARBA" id="ARBA00010928"/>
    </source>
</evidence>
<dbReference type="Gene3D" id="3.40.50.720">
    <property type="entry name" value="NAD(P)-binding Rossmann-like Domain"/>
    <property type="match status" value="1"/>
</dbReference>
<evidence type="ECO:0000313" key="6">
    <source>
        <dbReference type="Proteomes" id="UP000680304"/>
    </source>
</evidence>
<name>A0ABQ4NF11_9BACL</name>
<sequence length="337" mass="37008">MSSVSIGIIGAGRIGRLHAEQLSRNPAVRVAAVSDVRLTGELRDWANSLGIPRVTADYRELLDDPDIAAVLICSSTDTHAAIIVEGAARGKHMFCEKPVSFDYRETAKALEAVRRAGVILQTGFNRRFDRHFMRVRRWIDEGAVGEPHLIRITSRDPAPPSPEYIRVSGGLFMDMAIHDFDMARYLAGSEVAEVYAQGAVLVDPVIGELGDIDTAITTLRFESGALGVIDNSRRAVYGYDQRIEVFGSKGSASAGNDYPNNAELSTASAVSRDLPKYFFLERYAEAYADETRRFIECVRDGAKPPVDGNDALQAERIAHAAKLSLLERRPVALDEVR</sequence>
<evidence type="ECO:0000259" key="3">
    <source>
        <dbReference type="Pfam" id="PF01408"/>
    </source>
</evidence>
<dbReference type="Pfam" id="PF01408">
    <property type="entry name" value="GFO_IDH_MocA"/>
    <property type="match status" value="1"/>
</dbReference>
<keyword evidence="2" id="KW-0560">Oxidoreductase</keyword>
<accession>A0ABQ4NF11</accession>
<keyword evidence="6" id="KW-1185">Reference proteome</keyword>
<dbReference type="PANTHER" id="PTHR42840:SF3">
    <property type="entry name" value="BINDING ROSSMANN FOLD OXIDOREDUCTASE, PUTATIVE (AFU_ORTHOLOGUE AFUA_2G10240)-RELATED"/>
    <property type="match status" value="1"/>
</dbReference>
<dbReference type="SUPFAM" id="SSF55347">
    <property type="entry name" value="Glyceraldehyde-3-phosphate dehydrogenase-like, C-terminal domain"/>
    <property type="match status" value="1"/>
</dbReference>
<dbReference type="InterPro" id="IPR000683">
    <property type="entry name" value="Gfo/Idh/MocA-like_OxRdtase_N"/>
</dbReference>
<dbReference type="Proteomes" id="UP000680304">
    <property type="component" value="Unassembled WGS sequence"/>
</dbReference>
<evidence type="ECO:0000256" key="2">
    <source>
        <dbReference type="ARBA" id="ARBA00023002"/>
    </source>
</evidence>
<protein>
    <submittedName>
        <fullName evidence="5">Oxidoreductase YrbE</fullName>
    </submittedName>
</protein>
<dbReference type="InterPro" id="IPR055170">
    <property type="entry name" value="GFO_IDH_MocA-like_dom"/>
</dbReference>
<feature type="domain" description="Gfo/Idh/MocA-like oxidoreductase N-terminal" evidence="3">
    <location>
        <begin position="5"/>
        <end position="124"/>
    </location>
</feature>
<dbReference type="EMBL" id="BOVJ01000191">
    <property type="protein sequence ID" value="GIQ66558.1"/>
    <property type="molecule type" value="Genomic_DNA"/>
</dbReference>
<comment type="caution">
    <text evidence="5">The sequence shown here is derived from an EMBL/GenBank/DDBJ whole genome shotgun (WGS) entry which is preliminary data.</text>
</comment>
<gene>
    <name evidence="5" type="primary">yrbE</name>
    <name evidence="5" type="ORF">PACILC2_51260</name>
</gene>
<feature type="domain" description="GFO/IDH/MocA-like oxidoreductase" evidence="4">
    <location>
        <begin position="132"/>
        <end position="252"/>
    </location>
</feature>